<dbReference type="AlphaFoldDB" id="H5X608"/>
<accession>H5X608</accession>
<gene>
    <name evidence="1" type="ORF">SacmaDRAFT_5246</name>
</gene>
<organism evidence="1 2">
    <name type="scientific">Saccharomonospora marina XMU15</name>
    <dbReference type="NCBI Taxonomy" id="882083"/>
    <lineage>
        <taxon>Bacteria</taxon>
        <taxon>Bacillati</taxon>
        <taxon>Actinomycetota</taxon>
        <taxon>Actinomycetes</taxon>
        <taxon>Pseudonocardiales</taxon>
        <taxon>Pseudonocardiaceae</taxon>
        <taxon>Saccharomonospora</taxon>
    </lineage>
</organism>
<evidence type="ECO:0000313" key="1">
    <source>
        <dbReference type="EMBL" id="EHR53407.1"/>
    </source>
</evidence>
<dbReference type="HOGENOM" id="CLU_1853783_0_0_11"/>
<protein>
    <submittedName>
        <fullName evidence="1">Uncharacterized protein</fullName>
    </submittedName>
</protein>
<keyword evidence="2" id="KW-1185">Reference proteome</keyword>
<evidence type="ECO:0000313" key="2">
    <source>
        <dbReference type="Proteomes" id="UP000004926"/>
    </source>
</evidence>
<dbReference type="EMBL" id="CM001439">
    <property type="protein sequence ID" value="EHR53407.1"/>
    <property type="molecule type" value="Genomic_DNA"/>
</dbReference>
<dbReference type="OrthoDB" id="4578408at2"/>
<name>H5X608_9PSEU</name>
<dbReference type="Proteomes" id="UP000004926">
    <property type="component" value="Chromosome"/>
</dbReference>
<proteinExistence type="predicted"/>
<reference evidence="1 2" key="1">
    <citation type="journal article" date="2012" name="Stand. Genomic Sci.">
        <title>Genome sequence of the ocean sediment bacterium Saccharomonospora marina type strain (XMU15(T)).</title>
        <authorList>
            <person name="Klenk H.P."/>
            <person name="Lu M."/>
            <person name="Lucas S."/>
            <person name="Lapidus A."/>
            <person name="Copeland A."/>
            <person name="Pitluck S."/>
            <person name="Goodwin L.A."/>
            <person name="Han C."/>
            <person name="Tapia R."/>
            <person name="Brambilla E.M."/>
            <person name="Potter G."/>
            <person name="Land M."/>
            <person name="Ivanova N."/>
            <person name="Rohde M."/>
            <person name="Goker M."/>
            <person name="Detter J.C."/>
            <person name="Li W.J."/>
            <person name="Kyrpides N.C."/>
            <person name="Woyke T."/>
        </authorList>
    </citation>
    <scope>NUCLEOTIDE SEQUENCE [LARGE SCALE GENOMIC DNA]</scope>
    <source>
        <strain evidence="1 2">XMU15</strain>
    </source>
</reference>
<sequence>MHTNVVPLGERILRSVLDHVVANGDAAETSYLEGKSAVGITSKPGPANVAKFLLACANRLLEDAARHFKGYAVLVIGATGRGGSPSLAARIATSSRRGCARTQVRRLPASSSAGSMEGDQAWADCVFILTPSGPTLAS</sequence>
<dbReference type="RefSeq" id="WP_009156783.1">
    <property type="nucleotide sequence ID" value="NZ_CM001439.1"/>
</dbReference>